<protein>
    <submittedName>
        <fullName evidence="2">Uncharacterized protein</fullName>
    </submittedName>
</protein>
<organism evidence="1 2">
    <name type="scientific">Romanomermis culicivorax</name>
    <name type="common">Nematode worm</name>
    <dbReference type="NCBI Taxonomy" id="13658"/>
    <lineage>
        <taxon>Eukaryota</taxon>
        <taxon>Metazoa</taxon>
        <taxon>Ecdysozoa</taxon>
        <taxon>Nematoda</taxon>
        <taxon>Enoplea</taxon>
        <taxon>Dorylaimia</taxon>
        <taxon>Mermithida</taxon>
        <taxon>Mermithoidea</taxon>
        <taxon>Mermithidae</taxon>
        <taxon>Romanomermis</taxon>
    </lineage>
</organism>
<dbReference type="AlphaFoldDB" id="A0A915KI67"/>
<dbReference type="WBParaSite" id="nRc.2.0.1.t37691-RA">
    <property type="protein sequence ID" value="nRc.2.0.1.t37691-RA"/>
    <property type="gene ID" value="nRc.2.0.1.g37691"/>
</dbReference>
<name>A0A915KI67_ROMCU</name>
<reference evidence="2" key="1">
    <citation type="submission" date="2022-11" db="UniProtKB">
        <authorList>
            <consortium name="WormBaseParasite"/>
        </authorList>
    </citation>
    <scope>IDENTIFICATION</scope>
</reference>
<proteinExistence type="predicted"/>
<evidence type="ECO:0000313" key="2">
    <source>
        <dbReference type="WBParaSite" id="nRc.2.0.1.t37691-RA"/>
    </source>
</evidence>
<evidence type="ECO:0000313" key="1">
    <source>
        <dbReference type="Proteomes" id="UP000887565"/>
    </source>
</evidence>
<dbReference type="Proteomes" id="UP000887565">
    <property type="component" value="Unplaced"/>
</dbReference>
<sequence length="66" mass="7271">MNLWHVKTFIRIYKLCPPENDVKSSKGPVGIGTDQPTTALAVSGDIQYTGSLFHPSDGRLKENIVE</sequence>
<keyword evidence="1" id="KW-1185">Reference proteome</keyword>
<accession>A0A915KI67</accession>